<organism evidence="1 2">
    <name type="scientific">Nibea albiflora</name>
    <name type="common">Yellow drum</name>
    <name type="synonym">Corvina albiflora</name>
    <dbReference type="NCBI Taxonomy" id="240163"/>
    <lineage>
        <taxon>Eukaryota</taxon>
        <taxon>Metazoa</taxon>
        <taxon>Chordata</taxon>
        <taxon>Craniata</taxon>
        <taxon>Vertebrata</taxon>
        <taxon>Euteleostomi</taxon>
        <taxon>Actinopterygii</taxon>
        <taxon>Neopterygii</taxon>
        <taxon>Teleostei</taxon>
        <taxon>Neoteleostei</taxon>
        <taxon>Acanthomorphata</taxon>
        <taxon>Eupercaria</taxon>
        <taxon>Sciaenidae</taxon>
        <taxon>Nibea</taxon>
    </lineage>
</organism>
<comment type="caution">
    <text evidence="1">The sequence shown here is derived from an EMBL/GenBank/DDBJ whole genome shotgun (WGS) entry which is preliminary data.</text>
</comment>
<evidence type="ECO:0000313" key="1">
    <source>
        <dbReference type="EMBL" id="KAG8012502.1"/>
    </source>
</evidence>
<name>A0ACB7FDB5_NIBAL</name>
<proteinExistence type="predicted"/>
<evidence type="ECO:0000313" key="2">
    <source>
        <dbReference type="Proteomes" id="UP000805704"/>
    </source>
</evidence>
<keyword evidence="2" id="KW-1185">Reference proteome</keyword>
<reference evidence="1" key="1">
    <citation type="submission" date="2020-04" db="EMBL/GenBank/DDBJ databases">
        <title>A chromosome-scale assembly and high-density genetic map of the yellow drum (Nibea albiflora) genome.</title>
        <authorList>
            <person name="Xu D."/>
            <person name="Zhang W."/>
            <person name="Chen R."/>
            <person name="Tan P."/>
            <person name="Wang L."/>
            <person name="Song H."/>
            <person name="Tian L."/>
            <person name="Zhu Q."/>
            <person name="Wang B."/>
        </authorList>
    </citation>
    <scope>NUCLEOTIDE SEQUENCE</scope>
    <source>
        <strain evidence="1">ZJHYS-2018</strain>
    </source>
</reference>
<accession>A0ACB7FDB5</accession>
<protein>
    <submittedName>
        <fullName evidence="1">Uncharacterized protein</fullName>
    </submittedName>
</protein>
<dbReference type="EMBL" id="CM024800">
    <property type="protein sequence ID" value="KAG8012502.1"/>
    <property type="molecule type" value="Genomic_DNA"/>
</dbReference>
<sequence length="78" mass="8491">MTEVTGLTSGIPTDEPHSALQHTGHRDSQQADPHRLPPALLSSPPARLRAQSHFNAAQPLPANGLIRLCYCHFMIRAS</sequence>
<gene>
    <name evidence="1" type="ORF">GBF38_020280</name>
</gene>
<dbReference type="Proteomes" id="UP000805704">
    <property type="component" value="Chromosome 12"/>
</dbReference>